<dbReference type="AlphaFoldDB" id="A0A1B2EQ98"/>
<keyword evidence="1" id="KW-0614">Plasmid</keyword>
<evidence type="ECO:0000313" key="1">
    <source>
        <dbReference type="EMBL" id="ANY82147.1"/>
    </source>
</evidence>
<name>A0A1B2EQ98_9HYPH</name>
<dbReference type="KEGG" id="moc:BB934_27705"/>
<reference evidence="1" key="1">
    <citation type="submission" date="2016-07" db="EMBL/GenBank/DDBJ databases">
        <title>Microvirga ossetica sp. nov. a new species of rhizobia isolated from root nodules of the legume species Vicia alpestris Steven originated from North Ossetia region in the Caucasus.</title>
        <authorList>
            <person name="Safronova V.I."/>
            <person name="Kuznetsova I.G."/>
            <person name="Sazanova A.L."/>
            <person name="Belimov A."/>
            <person name="Andronov E."/>
            <person name="Osledkin Y.S."/>
            <person name="Onishchuk O.P."/>
            <person name="Kurchak O.N."/>
            <person name="Shaposhnikov A.I."/>
            <person name="Willems A."/>
            <person name="Tikhonovich I.A."/>
        </authorList>
    </citation>
    <scope>NUCLEOTIDE SEQUENCE [LARGE SCALE GENOMIC DNA]</scope>
    <source>
        <strain evidence="1">V5/3M</strain>
        <plasmid evidence="1">unnamed1</plasmid>
    </source>
</reference>
<protein>
    <submittedName>
        <fullName evidence="1">Uncharacterized protein</fullName>
    </submittedName>
</protein>
<organism evidence="1">
    <name type="scientific">Microvirga ossetica</name>
    <dbReference type="NCBI Taxonomy" id="1882682"/>
    <lineage>
        <taxon>Bacteria</taxon>
        <taxon>Pseudomonadati</taxon>
        <taxon>Pseudomonadota</taxon>
        <taxon>Alphaproteobacteria</taxon>
        <taxon>Hyphomicrobiales</taxon>
        <taxon>Methylobacteriaceae</taxon>
        <taxon>Microvirga</taxon>
    </lineage>
</organism>
<dbReference type="EMBL" id="CP016617">
    <property type="protein sequence ID" value="ANY82147.1"/>
    <property type="molecule type" value="Genomic_DNA"/>
</dbReference>
<gene>
    <name evidence="1" type="ORF">BB934_27705</name>
</gene>
<sequence length="112" mass="11973">MATTQELLSYPFESHSKIAPIPLSLLRNSGEYLGSKVVSKGATSVERVVVTRTGDDVWSVSHKGRTVSVHATEEQALSVAFALASNRRQEGFEAVVVVAAGGGEDDFNHSKD</sequence>
<geneLocation type="plasmid" evidence="1">
    <name>unnamed1</name>
</geneLocation>
<accession>A0A1B2EQ98</accession>
<proteinExistence type="predicted"/>